<proteinExistence type="predicted"/>
<gene>
    <name evidence="1" type="ORF">K466DRAFT_311646</name>
</gene>
<keyword evidence="2" id="KW-1185">Reference proteome</keyword>
<accession>A0A5C3P0M4</accession>
<sequence>MTHFASRGMHRQSAPCIVCEFVATQASVADQWTRLPSKASTYSSHQRSVRHRIFEARLTPSFPVNLDAPSNLAPAGLGCPLSSMSVHRMRPYTEGDMPASEATHNVTISVHFRAFSL</sequence>
<protein>
    <submittedName>
        <fullName evidence="1">Uncharacterized protein</fullName>
    </submittedName>
</protein>
<name>A0A5C3P0M4_9APHY</name>
<evidence type="ECO:0000313" key="2">
    <source>
        <dbReference type="Proteomes" id="UP000308197"/>
    </source>
</evidence>
<dbReference type="AlphaFoldDB" id="A0A5C3P0M4"/>
<dbReference type="InParanoid" id="A0A5C3P0M4"/>
<evidence type="ECO:0000313" key="1">
    <source>
        <dbReference type="EMBL" id="TFK82158.1"/>
    </source>
</evidence>
<dbReference type="EMBL" id="ML211515">
    <property type="protein sequence ID" value="TFK82158.1"/>
    <property type="molecule type" value="Genomic_DNA"/>
</dbReference>
<organism evidence="1 2">
    <name type="scientific">Polyporus arcularius HHB13444</name>
    <dbReference type="NCBI Taxonomy" id="1314778"/>
    <lineage>
        <taxon>Eukaryota</taxon>
        <taxon>Fungi</taxon>
        <taxon>Dikarya</taxon>
        <taxon>Basidiomycota</taxon>
        <taxon>Agaricomycotina</taxon>
        <taxon>Agaricomycetes</taxon>
        <taxon>Polyporales</taxon>
        <taxon>Polyporaceae</taxon>
        <taxon>Polyporus</taxon>
    </lineage>
</organism>
<dbReference type="Proteomes" id="UP000308197">
    <property type="component" value="Unassembled WGS sequence"/>
</dbReference>
<reference evidence="1 2" key="1">
    <citation type="journal article" date="2019" name="Nat. Ecol. Evol.">
        <title>Megaphylogeny resolves global patterns of mushroom evolution.</title>
        <authorList>
            <person name="Varga T."/>
            <person name="Krizsan K."/>
            <person name="Foldi C."/>
            <person name="Dima B."/>
            <person name="Sanchez-Garcia M."/>
            <person name="Sanchez-Ramirez S."/>
            <person name="Szollosi G.J."/>
            <person name="Szarkandi J.G."/>
            <person name="Papp V."/>
            <person name="Albert L."/>
            <person name="Andreopoulos W."/>
            <person name="Angelini C."/>
            <person name="Antonin V."/>
            <person name="Barry K.W."/>
            <person name="Bougher N.L."/>
            <person name="Buchanan P."/>
            <person name="Buyck B."/>
            <person name="Bense V."/>
            <person name="Catcheside P."/>
            <person name="Chovatia M."/>
            <person name="Cooper J."/>
            <person name="Damon W."/>
            <person name="Desjardin D."/>
            <person name="Finy P."/>
            <person name="Geml J."/>
            <person name="Haridas S."/>
            <person name="Hughes K."/>
            <person name="Justo A."/>
            <person name="Karasinski D."/>
            <person name="Kautmanova I."/>
            <person name="Kiss B."/>
            <person name="Kocsube S."/>
            <person name="Kotiranta H."/>
            <person name="LaButti K.M."/>
            <person name="Lechner B.E."/>
            <person name="Liimatainen K."/>
            <person name="Lipzen A."/>
            <person name="Lukacs Z."/>
            <person name="Mihaltcheva S."/>
            <person name="Morgado L.N."/>
            <person name="Niskanen T."/>
            <person name="Noordeloos M.E."/>
            <person name="Ohm R.A."/>
            <person name="Ortiz-Santana B."/>
            <person name="Ovrebo C."/>
            <person name="Racz N."/>
            <person name="Riley R."/>
            <person name="Savchenko A."/>
            <person name="Shiryaev A."/>
            <person name="Soop K."/>
            <person name="Spirin V."/>
            <person name="Szebenyi C."/>
            <person name="Tomsovsky M."/>
            <person name="Tulloss R.E."/>
            <person name="Uehling J."/>
            <person name="Grigoriev I.V."/>
            <person name="Vagvolgyi C."/>
            <person name="Papp T."/>
            <person name="Martin F.M."/>
            <person name="Miettinen O."/>
            <person name="Hibbett D.S."/>
            <person name="Nagy L.G."/>
        </authorList>
    </citation>
    <scope>NUCLEOTIDE SEQUENCE [LARGE SCALE GENOMIC DNA]</scope>
    <source>
        <strain evidence="1 2">HHB13444</strain>
    </source>
</reference>